<dbReference type="PANTHER" id="PTHR24173">
    <property type="entry name" value="ANKYRIN REPEAT CONTAINING"/>
    <property type="match status" value="1"/>
</dbReference>
<dbReference type="SUPFAM" id="SSF48403">
    <property type="entry name" value="Ankyrin repeat"/>
    <property type="match status" value="1"/>
</dbReference>
<dbReference type="InterPro" id="IPR036770">
    <property type="entry name" value="Ankyrin_rpt-contain_sf"/>
</dbReference>
<dbReference type="PROSITE" id="PS50297">
    <property type="entry name" value="ANK_REP_REGION"/>
    <property type="match status" value="1"/>
</dbReference>
<feature type="repeat" description="ANK" evidence="3">
    <location>
        <begin position="50"/>
        <end position="82"/>
    </location>
</feature>
<feature type="non-terminal residue" evidence="4">
    <location>
        <position position="1"/>
    </location>
</feature>
<dbReference type="EMBL" id="GAKP01007189">
    <property type="protein sequence ID" value="JAC51763.1"/>
    <property type="molecule type" value="Transcribed_RNA"/>
</dbReference>
<evidence type="ECO:0000256" key="2">
    <source>
        <dbReference type="ARBA" id="ARBA00023043"/>
    </source>
</evidence>
<dbReference type="SMART" id="SM00248">
    <property type="entry name" value="ANK"/>
    <property type="match status" value="2"/>
</dbReference>
<gene>
    <name evidence="4" type="primary">PLU</name>
</gene>
<dbReference type="InterPro" id="IPR002110">
    <property type="entry name" value="Ankyrin_rpt"/>
</dbReference>
<organism evidence="4">
    <name type="scientific">Bactrocera dorsalis</name>
    <name type="common">Oriental fruit fly</name>
    <name type="synonym">Dacus dorsalis</name>
    <dbReference type="NCBI Taxonomy" id="27457"/>
    <lineage>
        <taxon>Eukaryota</taxon>
        <taxon>Metazoa</taxon>
        <taxon>Ecdysozoa</taxon>
        <taxon>Arthropoda</taxon>
        <taxon>Hexapoda</taxon>
        <taxon>Insecta</taxon>
        <taxon>Pterygota</taxon>
        <taxon>Neoptera</taxon>
        <taxon>Endopterygota</taxon>
        <taxon>Diptera</taxon>
        <taxon>Brachycera</taxon>
        <taxon>Muscomorpha</taxon>
        <taxon>Tephritoidea</taxon>
        <taxon>Tephritidae</taxon>
        <taxon>Bactrocera</taxon>
        <taxon>Bactrocera</taxon>
    </lineage>
</organism>
<keyword evidence="1" id="KW-0677">Repeat</keyword>
<accession>A0A034WDC3</accession>
<name>A0A034WDC3_BACDO</name>
<dbReference type="Pfam" id="PF12796">
    <property type="entry name" value="Ank_2"/>
    <property type="match status" value="1"/>
</dbReference>
<proteinExistence type="predicted"/>
<dbReference type="OrthoDB" id="439236at2759"/>
<keyword evidence="2 3" id="KW-0040">ANK repeat</keyword>
<dbReference type="PROSITE" id="PS50088">
    <property type="entry name" value="ANK_REPEAT"/>
    <property type="match status" value="1"/>
</dbReference>
<evidence type="ECO:0000256" key="3">
    <source>
        <dbReference type="PROSITE-ProRule" id="PRU00023"/>
    </source>
</evidence>
<protein>
    <submittedName>
        <fullName evidence="4">DNA replication inhibitor plutonium</fullName>
    </submittedName>
</protein>
<evidence type="ECO:0000313" key="4">
    <source>
        <dbReference type="EMBL" id="JAC51763.1"/>
    </source>
</evidence>
<dbReference type="AlphaFoldDB" id="A0A034WDC3"/>
<sequence>FSECLVQCLICLKMSFLKSVEDSSTTVLRALLAQYKSNPQQYDLEETDIYGNTPLLKACYLGRRDHVDLLLKRGANLKAMNYLGQNALTLATYCGSLDVVRLLLRFRSYTDFNKSSIVPALCVACLRRNHTLINYFRRFPSSEEELTTAHGMTPAQISECVEVCDKVYGRQSSQGASSSGAAYRMR</sequence>
<dbReference type="Gene3D" id="1.25.40.20">
    <property type="entry name" value="Ankyrin repeat-containing domain"/>
    <property type="match status" value="1"/>
</dbReference>
<evidence type="ECO:0000256" key="1">
    <source>
        <dbReference type="ARBA" id="ARBA00022737"/>
    </source>
</evidence>
<dbReference type="PANTHER" id="PTHR24173:SF74">
    <property type="entry name" value="ANKYRIN REPEAT DOMAIN-CONTAINING PROTEIN 16"/>
    <property type="match status" value="1"/>
</dbReference>
<reference evidence="4" key="1">
    <citation type="journal article" date="2014" name="BMC Genomics">
        <title>Characterizing the developmental transcriptome of the oriental fruit fly, Bactrocera dorsalis (Diptera: Tephritidae) through comparative genomic analysis with Drosophila melanogaster utilizing modENCODE datasets.</title>
        <authorList>
            <person name="Geib S.M."/>
            <person name="Calla B."/>
            <person name="Hall B."/>
            <person name="Hou S."/>
            <person name="Manoukis N.C."/>
        </authorList>
    </citation>
    <scope>NUCLEOTIDE SEQUENCE</scope>
    <source>
        <strain evidence="4">Punador</strain>
    </source>
</reference>